<dbReference type="EMBL" id="JALJOV010000401">
    <property type="protein sequence ID" value="KAK9864024.1"/>
    <property type="molecule type" value="Genomic_DNA"/>
</dbReference>
<keyword evidence="2" id="KW-1185">Reference proteome</keyword>
<gene>
    <name evidence="1" type="ORF">WJX84_008737</name>
</gene>
<dbReference type="AlphaFoldDB" id="A0AAW1T5E2"/>
<name>A0AAW1T5E2_9CHLO</name>
<evidence type="ECO:0000313" key="2">
    <source>
        <dbReference type="Proteomes" id="UP001485043"/>
    </source>
</evidence>
<accession>A0AAW1T5E2</accession>
<dbReference type="Proteomes" id="UP001485043">
    <property type="component" value="Unassembled WGS sequence"/>
</dbReference>
<comment type="caution">
    <text evidence="1">The sequence shown here is derived from an EMBL/GenBank/DDBJ whole genome shotgun (WGS) entry which is preliminary data.</text>
</comment>
<sequence length="87" mass="9396">MMGTTRVQSRALVSSTSYGTKNPLAIQGPTADLRNFANCTGPCAGCKALALDPHVKYETLIAESDPLDRVRLQTGSSNCLLQFPRLR</sequence>
<organism evidence="1 2">
    <name type="scientific">Apatococcus fuscideae</name>
    <dbReference type="NCBI Taxonomy" id="2026836"/>
    <lineage>
        <taxon>Eukaryota</taxon>
        <taxon>Viridiplantae</taxon>
        <taxon>Chlorophyta</taxon>
        <taxon>core chlorophytes</taxon>
        <taxon>Trebouxiophyceae</taxon>
        <taxon>Chlorellales</taxon>
        <taxon>Chlorellaceae</taxon>
        <taxon>Apatococcus</taxon>
    </lineage>
</organism>
<proteinExistence type="predicted"/>
<reference evidence="1 2" key="1">
    <citation type="journal article" date="2024" name="Nat. Commun.">
        <title>Phylogenomics reveals the evolutionary origins of lichenization in chlorophyte algae.</title>
        <authorList>
            <person name="Puginier C."/>
            <person name="Libourel C."/>
            <person name="Otte J."/>
            <person name="Skaloud P."/>
            <person name="Haon M."/>
            <person name="Grisel S."/>
            <person name="Petersen M."/>
            <person name="Berrin J.G."/>
            <person name="Delaux P.M."/>
            <person name="Dal Grande F."/>
            <person name="Keller J."/>
        </authorList>
    </citation>
    <scope>NUCLEOTIDE SEQUENCE [LARGE SCALE GENOMIC DNA]</scope>
    <source>
        <strain evidence="1 2">SAG 2523</strain>
    </source>
</reference>
<evidence type="ECO:0000313" key="1">
    <source>
        <dbReference type="EMBL" id="KAK9864024.1"/>
    </source>
</evidence>
<protein>
    <submittedName>
        <fullName evidence="1">Uncharacterized protein</fullName>
    </submittedName>
</protein>